<dbReference type="InterPro" id="IPR019888">
    <property type="entry name" value="Tscrpt_reg_AsnC-like"/>
</dbReference>
<dbReference type="Proteomes" id="UP000092840">
    <property type="component" value="Unassembled WGS sequence"/>
</dbReference>
<reference evidence="5 8" key="2">
    <citation type="submission" date="2016-06" db="EMBL/GenBank/DDBJ databases">
        <authorList>
            <person name="Kjaerup R.B."/>
            <person name="Dalgaard T.S."/>
            <person name="Juul-Madsen H.R."/>
        </authorList>
    </citation>
    <scope>NUCLEOTIDE SEQUENCE [LARGE SCALE GENOMIC DNA]</scope>
    <source>
        <strain evidence="5 8">CECT 5115</strain>
    </source>
</reference>
<dbReference type="SUPFAM" id="SSF46785">
    <property type="entry name" value="Winged helix' DNA-binding domain"/>
    <property type="match status" value="1"/>
</dbReference>
<dbReference type="EMBL" id="FLRA01000014">
    <property type="protein sequence ID" value="SBT17960.1"/>
    <property type="molecule type" value="Genomic_DNA"/>
</dbReference>
<keyword evidence="2" id="KW-0238">DNA-binding</keyword>
<evidence type="ECO:0000259" key="4">
    <source>
        <dbReference type="PROSITE" id="PS50956"/>
    </source>
</evidence>
<dbReference type="AlphaFoldDB" id="A0A1C3JSD8"/>
<dbReference type="GO" id="GO:0005829">
    <property type="term" value="C:cytosol"/>
    <property type="evidence" value="ECO:0007669"/>
    <property type="project" value="TreeGrafter"/>
</dbReference>
<evidence type="ECO:0000256" key="1">
    <source>
        <dbReference type="ARBA" id="ARBA00023015"/>
    </source>
</evidence>
<gene>
    <name evidence="5" type="primary">lrp_5</name>
    <name evidence="6" type="synonym">lrp_2</name>
    <name evidence="5" type="ORF">MGA5115_02077</name>
    <name evidence="6" type="ORF">MGA5116_01328</name>
</gene>
<proteinExistence type="predicted"/>
<dbReference type="PROSITE" id="PS50956">
    <property type="entry name" value="HTH_ASNC_2"/>
    <property type="match status" value="1"/>
</dbReference>
<dbReference type="PANTHER" id="PTHR30154">
    <property type="entry name" value="LEUCINE-RESPONSIVE REGULATORY PROTEIN"/>
    <property type="match status" value="1"/>
</dbReference>
<dbReference type="InterPro" id="IPR036390">
    <property type="entry name" value="WH_DNA-bd_sf"/>
</dbReference>
<dbReference type="EMBL" id="FLRB01000008">
    <property type="protein sequence ID" value="SBT20741.1"/>
    <property type="molecule type" value="Genomic_DNA"/>
</dbReference>
<dbReference type="Proteomes" id="UP000092871">
    <property type="component" value="Unassembled WGS sequence"/>
</dbReference>
<name>A0A1C3JSD8_9GAMM</name>
<dbReference type="Gene3D" id="1.10.10.10">
    <property type="entry name" value="Winged helix-like DNA-binding domain superfamily/Winged helix DNA-binding domain"/>
    <property type="match status" value="1"/>
</dbReference>
<dbReference type="PRINTS" id="PR00033">
    <property type="entry name" value="HTHASNC"/>
</dbReference>
<dbReference type="InterPro" id="IPR036388">
    <property type="entry name" value="WH-like_DNA-bd_sf"/>
</dbReference>
<dbReference type="GO" id="GO:0006355">
    <property type="term" value="P:regulation of DNA-templated transcription"/>
    <property type="evidence" value="ECO:0007669"/>
    <property type="project" value="UniProtKB-ARBA"/>
</dbReference>
<evidence type="ECO:0000313" key="7">
    <source>
        <dbReference type="Proteomes" id="UP000092840"/>
    </source>
</evidence>
<reference evidence="6 7" key="1">
    <citation type="submission" date="2016-06" db="EMBL/GenBank/DDBJ databases">
        <authorList>
            <person name="Rodrigo-Torres L."/>
            <person name="Arahal D.R."/>
        </authorList>
    </citation>
    <scope>NUCLEOTIDE SEQUENCE [LARGE SCALE GENOMIC DNA]</scope>
    <source>
        <strain evidence="6 7">CECT 5116</strain>
    </source>
</reference>
<dbReference type="PROSITE" id="PS00519">
    <property type="entry name" value="HTH_ASNC_1"/>
    <property type="match status" value="1"/>
</dbReference>
<dbReference type="Pfam" id="PF01037">
    <property type="entry name" value="AsnC_trans_reg"/>
    <property type="match status" value="1"/>
</dbReference>
<dbReference type="Gene3D" id="3.30.70.920">
    <property type="match status" value="1"/>
</dbReference>
<dbReference type="SUPFAM" id="SSF54909">
    <property type="entry name" value="Dimeric alpha+beta barrel"/>
    <property type="match status" value="1"/>
</dbReference>
<evidence type="ECO:0000256" key="2">
    <source>
        <dbReference type="ARBA" id="ARBA00023125"/>
    </source>
</evidence>
<dbReference type="Pfam" id="PF13412">
    <property type="entry name" value="HTH_24"/>
    <property type="match status" value="1"/>
</dbReference>
<dbReference type="GO" id="GO:0043200">
    <property type="term" value="P:response to amino acid"/>
    <property type="evidence" value="ECO:0007669"/>
    <property type="project" value="TreeGrafter"/>
</dbReference>
<organism evidence="5 8">
    <name type="scientific">Marinomonas gallaica</name>
    <dbReference type="NCBI Taxonomy" id="1806667"/>
    <lineage>
        <taxon>Bacteria</taxon>
        <taxon>Pseudomonadati</taxon>
        <taxon>Pseudomonadota</taxon>
        <taxon>Gammaproteobacteria</taxon>
        <taxon>Oceanospirillales</taxon>
        <taxon>Oceanospirillaceae</taxon>
        <taxon>Marinomonas</taxon>
    </lineage>
</organism>
<dbReference type="PANTHER" id="PTHR30154:SF17">
    <property type="entry name" value="DNA-BINDING TRANSCRIPTIONAL ACTIVATOR DECR"/>
    <property type="match status" value="1"/>
</dbReference>
<accession>A0A1C3JSD8</accession>
<dbReference type="SMART" id="SM00344">
    <property type="entry name" value="HTH_ASNC"/>
    <property type="match status" value="1"/>
</dbReference>
<keyword evidence="7" id="KW-1185">Reference proteome</keyword>
<protein>
    <submittedName>
        <fullName evidence="5">Leucine-responsive regulatory protein</fullName>
    </submittedName>
</protein>
<evidence type="ECO:0000256" key="3">
    <source>
        <dbReference type="ARBA" id="ARBA00023163"/>
    </source>
</evidence>
<sequence>MLSYFLPINAIFKQIMLLNTHIIEKITMDSIDLKILDILQRDCTIAIQDIAERVNLSTSPCWKRIKRMEEQGIIKSRVALLDGSQINLGISVFVHIKTLRHDNAWLTSFSERILSFDEVVDCYRMSGEWDYLLRVAVKDIHAFDSFYKKLIKDIDGLSNVSSSFAMEEIKHTTCLPIDVGTL</sequence>
<dbReference type="InterPro" id="IPR019887">
    <property type="entry name" value="Tscrpt_reg_AsnC/Lrp_C"/>
</dbReference>
<dbReference type="InterPro" id="IPR011008">
    <property type="entry name" value="Dimeric_a/b-barrel"/>
</dbReference>
<keyword evidence="1" id="KW-0805">Transcription regulation</keyword>
<dbReference type="InterPro" id="IPR019885">
    <property type="entry name" value="Tscrpt_reg_HTH_AsnC-type_CS"/>
</dbReference>
<keyword evidence="3" id="KW-0804">Transcription</keyword>
<evidence type="ECO:0000313" key="6">
    <source>
        <dbReference type="EMBL" id="SBT20741.1"/>
    </source>
</evidence>
<feature type="domain" description="HTH asnC-type" evidence="4">
    <location>
        <begin position="28"/>
        <end position="89"/>
    </location>
</feature>
<dbReference type="InterPro" id="IPR000485">
    <property type="entry name" value="AsnC-type_HTH_dom"/>
</dbReference>
<dbReference type="InterPro" id="IPR011991">
    <property type="entry name" value="ArsR-like_HTH"/>
</dbReference>
<evidence type="ECO:0000313" key="8">
    <source>
        <dbReference type="Proteomes" id="UP000092871"/>
    </source>
</evidence>
<dbReference type="GO" id="GO:0043565">
    <property type="term" value="F:sequence-specific DNA binding"/>
    <property type="evidence" value="ECO:0007669"/>
    <property type="project" value="InterPro"/>
</dbReference>
<evidence type="ECO:0000313" key="5">
    <source>
        <dbReference type="EMBL" id="SBT17960.1"/>
    </source>
</evidence>
<dbReference type="CDD" id="cd00090">
    <property type="entry name" value="HTH_ARSR"/>
    <property type="match status" value="1"/>
</dbReference>